<dbReference type="Pfam" id="PF01947">
    <property type="entry name" value="Rv2949c-like"/>
    <property type="match status" value="1"/>
</dbReference>
<dbReference type="Gene3D" id="3.40.1410.10">
    <property type="entry name" value="Chorismate lyase-like"/>
    <property type="match status" value="1"/>
</dbReference>
<organism evidence="1">
    <name type="scientific">Caloglossa beccarii</name>
    <dbReference type="NCBI Taxonomy" id="131038"/>
    <lineage>
        <taxon>Eukaryota</taxon>
        <taxon>Rhodophyta</taxon>
        <taxon>Florideophyceae</taxon>
        <taxon>Rhodymeniophycidae</taxon>
        <taxon>Ceramiales</taxon>
        <taxon>Delesseriaceae</taxon>
        <taxon>Caloglossa</taxon>
    </lineage>
</organism>
<gene>
    <name evidence="1" type="primary">ycf21</name>
</gene>
<dbReference type="GeneID" id="33355403"/>
<reference evidence="1" key="1">
    <citation type="journal article" date="2017" name="J. Phycol.">
        <title>Analysis of chloroplast genomes and a supermatrix inform reclassification of the Rhodomelaceae (Rhodophyta).</title>
        <authorList>
            <person name="Diaz-Tapia P."/>
            <person name="Maggs C.A."/>
            <person name="West J.A."/>
            <person name="Verbruggen H."/>
        </authorList>
    </citation>
    <scope>NUCLEOTIDE SEQUENCE</scope>
    <source>
        <strain evidence="1">JW4523</strain>
    </source>
</reference>
<dbReference type="AlphaFoldDB" id="A0A1Z1M8C1"/>
<sequence>MFIKFYTFHCIFMLSTNKKQLFHNKLSHLIPIHWQIILFNEGSLTEILNYLNGKKTIFQMYQKNNYTLRNNRYLRCIWIESCLYTKMIFAQSLWQFKYTNNSKQKNKLEYNIPVGKLIINTEVDIYKQIHEIYYGYSIELENKLNYHKAIWGRKYTLYYNHKLFITIQEFFSPNITNFFIH</sequence>
<dbReference type="InterPro" id="IPR028978">
    <property type="entry name" value="Chorismate_lyase_/UTRA_dom_sf"/>
</dbReference>
<evidence type="ECO:0008006" key="2">
    <source>
        <dbReference type="Google" id="ProtNLM"/>
    </source>
</evidence>
<dbReference type="InterPro" id="IPR002800">
    <property type="entry name" value="Rv2949c-like"/>
</dbReference>
<dbReference type="RefSeq" id="YP_009393668.1">
    <property type="nucleotide sequence ID" value="NC_035269.1"/>
</dbReference>
<name>A0A1Z1M8C1_9FLOR</name>
<keyword evidence="1" id="KW-0934">Plastid</keyword>
<evidence type="ECO:0000313" key="1">
    <source>
        <dbReference type="EMBL" id="ARW62230.1"/>
    </source>
</evidence>
<accession>A0A1Z1M8C1</accession>
<protein>
    <recommendedName>
        <fullName evidence="2">Ycf21</fullName>
    </recommendedName>
</protein>
<keyword evidence="1" id="KW-0150">Chloroplast</keyword>
<geneLocation type="chloroplast" evidence="1"/>
<dbReference type="EMBL" id="MF101422">
    <property type="protein sequence ID" value="ARW62230.1"/>
    <property type="molecule type" value="Genomic_DNA"/>
</dbReference>
<dbReference type="SUPFAM" id="SSF64288">
    <property type="entry name" value="Chorismate lyase-like"/>
    <property type="match status" value="1"/>
</dbReference>
<proteinExistence type="predicted"/>